<proteinExistence type="predicted"/>
<organism evidence="3 4">
    <name type="scientific">Amycolatopsis camponoti</name>
    <dbReference type="NCBI Taxonomy" id="2606593"/>
    <lineage>
        <taxon>Bacteria</taxon>
        <taxon>Bacillati</taxon>
        <taxon>Actinomycetota</taxon>
        <taxon>Actinomycetes</taxon>
        <taxon>Pseudonocardiales</taxon>
        <taxon>Pseudonocardiaceae</taxon>
        <taxon>Amycolatopsis</taxon>
    </lineage>
</organism>
<gene>
    <name evidence="3" type="ORF">AA23TX_03055</name>
</gene>
<dbReference type="InterPro" id="IPR038468">
    <property type="entry name" value="MmpS_C"/>
</dbReference>
<keyword evidence="4" id="KW-1185">Reference proteome</keyword>
<dbReference type="Gene3D" id="2.60.40.2880">
    <property type="entry name" value="MmpS1-5, C-terminal soluble domain"/>
    <property type="match status" value="1"/>
</dbReference>
<evidence type="ECO:0000256" key="1">
    <source>
        <dbReference type="SAM" id="MobiDB-lite"/>
    </source>
</evidence>
<feature type="region of interest" description="Disordered" evidence="1">
    <location>
        <begin position="102"/>
        <end position="135"/>
    </location>
</feature>
<name>A0A6I8LK74_9PSEU</name>
<feature type="compositionally biased region" description="Polar residues" evidence="1">
    <location>
        <begin position="115"/>
        <end position="135"/>
    </location>
</feature>
<evidence type="ECO:0000313" key="4">
    <source>
        <dbReference type="Proteomes" id="UP000399805"/>
    </source>
</evidence>
<dbReference type="EMBL" id="CABVGP010000001">
    <property type="protein sequence ID" value="VVJ18034.1"/>
    <property type="molecule type" value="Genomic_DNA"/>
</dbReference>
<accession>A0A6I8LK74</accession>
<sequence>MRLLPALAATVLLAGCSAGVGGRPSPAPVIPVPPTSGAPAAPPHKLEIKIEGTAVLTKLTYTIDGETTEENNVKLPWSHTFDFAPHSGKHVYNIVMRSGGGDVDATATVDGQPWGRSSGSGDGESTQSLNGDFSD</sequence>
<keyword evidence="2" id="KW-0732">Signal</keyword>
<protein>
    <submittedName>
        <fullName evidence="3">Uncharacterized protein</fullName>
    </submittedName>
</protein>
<dbReference type="PROSITE" id="PS51257">
    <property type="entry name" value="PROKAR_LIPOPROTEIN"/>
    <property type="match status" value="1"/>
</dbReference>
<reference evidence="3 4" key="1">
    <citation type="submission" date="2019-09" db="EMBL/GenBank/DDBJ databases">
        <authorList>
            <person name="Leyn A S."/>
        </authorList>
    </citation>
    <scope>NUCLEOTIDE SEQUENCE [LARGE SCALE GENOMIC DNA]</scope>
    <source>
        <strain evidence="3">AA231_1</strain>
    </source>
</reference>
<feature type="signal peptide" evidence="2">
    <location>
        <begin position="1"/>
        <end position="22"/>
    </location>
</feature>
<feature type="chain" id="PRO_5039488400" evidence="2">
    <location>
        <begin position="23"/>
        <end position="135"/>
    </location>
</feature>
<dbReference type="RefSeq" id="WP_155543107.1">
    <property type="nucleotide sequence ID" value="NZ_CABVGP010000001.1"/>
</dbReference>
<dbReference type="AlphaFoldDB" id="A0A6I8LK74"/>
<dbReference type="Proteomes" id="UP000399805">
    <property type="component" value="Unassembled WGS sequence"/>
</dbReference>
<evidence type="ECO:0000313" key="3">
    <source>
        <dbReference type="EMBL" id="VVJ18034.1"/>
    </source>
</evidence>
<evidence type="ECO:0000256" key="2">
    <source>
        <dbReference type="SAM" id="SignalP"/>
    </source>
</evidence>